<dbReference type="PROSITE" id="PS50005">
    <property type="entry name" value="TPR"/>
    <property type="match status" value="4"/>
</dbReference>
<evidence type="ECO:0000256" key="3">
    <source>
        <dbReference type="PROSITE-ProRule" id="PRU00339"/>
    </source>
</evidence>
<dbReference type="OrthoDB" id="1465784at2"/>
<dbReference type="InterPro" id="IPR019734">
    <property type="entry name" value="TPR_rpt"/>
</dbReference>
<comment type="caution">
    <text evidence="5">The sequence shown here is derived from an EMBL/GenBank/DDBJ whole genome shotgun (WGS) entry which is preliminary data.</text>
</comment>
<dbReference type="Gene3D" id="1.25.40.10">
    <property type="entry name" value="Tetratricopeptide repeat domain"/>
    <property type="match status" value="3"/>
</dbReference>
<dbReference type="Pfam" id="PF13181">
    <property type="entry name" value="TPR_8"/>
    <property type="match status" value="1"/>
</dbReference>
<feature type="signal peptide" evidence="4">
    <location>
        <begin position="1"/>
        <end position="23"/>
    </location>
</feature>
<keyword evidence="1" id="KW-0677">Repeat</keyword>
<proteinExistence type="predicted"/>
<dbReference type="AlphaFoldDB" id="A0A2T1N6D5"/>
<dbReference type="PANTHER" id="PTHR45586:SF1">
    <property type="entry name" value="LIPOPOLYSACCHARIDE ASSEMBLY PROTEIN B"/>
    <property type="match status" value="1"/>
</dbReference>
<name>A0A2T1N6D5_9FLAO</name>
<reference evidence="5 6" key="1">
    <citation type="submission" date="2018-03" db="EMBL/GenBank/DDBJ databases">
        <title>Mesoflavibacter sp. HG37 and Mesoflavibacter sp. HG96 sp.nov., two marine bacteria isolated from seawater of Western Pacific Ocean.</title>
        <authorList>
            <person name="Cheng H."/>
            <person name="Wu Y.-H."/>
            <person name="Guo L.-L."/>
            <person name="Xu X.-W."/>
        </authorList>
    </citation>
    <scope>NUCLEOTIDE SEQUENCE [LARGE SCALE GENOMIC DNA]</scope>
    <source>
        <strain evidence="5 6">KCTC 42117</strain>
    </source>
</reference>
<sequence>MKKTLYILYFLFGMLSIPQINYAQVDFNKTPNDDLGNFEDEFQNNFYEAMKQHGIENYDRAVDNLKRCLELDDSHVVIYYQLGKNYNKLKNFGEAEDALKDALRIEPDNEWVLDELYHVYIQQKEYNKAIKTVRQLVKYHPDYKEDLANIYVQTGNFKDALKILDELDEEYGITDDRDLLRNRIYNATGRKKDQIENLEERVDKNPESEETYLRLIYRYSENNDKKKAFETAKKLLEINPKNQLVHLALYKFYLDEGSHDKAINSMKIALQSSKINPESKIKVLADFVKFVSKNQQYEQDLVDVTSMLTKIESSGKTLVELAQYYLLKGEKQKAISFYEQALQKEEENFGILRNIILLHIDLKQFKQAADRSQEGIEIFPSQPVLYLTHGVSLNYLNRPKEAIESLEMGLDYIIDDKPMEADFYNQLAKAYTATNNLNKAKTFSDKAKKLQLSN</sequence>
<keyword evidence="4" id="KW-0732">Signal</keyword>
<keyword evidence="6" id="KW-1185">Reference proteome</keyword>
<dbReference type="InterPro" id="IPR051012">
    <property type="entry name" value="CellSynth/LPSAsmb/PSIAsmb"/>
</dbReference>
<dbReference type="Pfam" id="PF13512">
    <property type="entry name" value="TPR_18"/>
    <property type="match status" value="1"/>
</dbReference>
<evidence type="ECO:0000256" key="1">
    <source>
        <dbReference type="ARBA" id="ARBA00022737"/>
    </source>
</evidence>
<keyword evidence="2 3" id="KW-0802">TPR repeat</keyword>
<evidence type="ECO:0000256" key="2">
    <source>
        <dbReference type="ARBA" id="ARBA00022803"/>
    </source>
</evidence>
<dbReference type="Proteomes" id="UP000238430">
    <property type="component" value="Unassembled WGS sequence"/>
</dbReference>
<accession>A0A2T1N6D5</accession>
<feature type="repeat" description="TPR" evidence="3">
    <location>
        <begin position="209"/>
        <end position="242"/>
    </location>
</feature>
<feature type="repeat" description="TPR" evidence="3">
    <location>
        <begin position="110"/>
        <end position="143"/>
    </location>
</feature>
<dbReference type="SUPFAM" id="SSF48452">
    <property type="entry name" value="TPR-like"/>
    <property type="match status" value="1"/>
</dbReference>
<organism evidence="5 6">
    <name type="scientific">Mesoflavibacter zeaxanthinifaciens subsp. sabulilitoris</name>
    <dbReference type="NCBI Taxonomy" id="1520893"/>
    <lineage>
        <taxon>Bacteria</taxon>
        <taxon>Pseudomonadati</taxon>
        <taxon>Bacteroidota</taxon>
        <taxon>Flavobacteriia</taxon>
        <taxon>Flavobacteriales</taxon>
        <taxon>Flavobacteriaceae</taxon>
        <taxon>Mesoflavibacter</taxon>
    </lineage>
</organism>
<gene>
    <name evidence="5" type="ORF">C7H61_13615</name>
</gene>
<evidence type="ECO:0000313" key="5">
    <source>
        <dbReference type="EMBL" id="PSG87141.1"/>
    </source>
</evidence>
<feature type="chain" id="PRO_5015593149" evidence="4">
    <location>
        <begin position="24"/>
        <end position="454"/>
    </location>
</feature>
<dbReference type="EMBL" id="PXOT01000027">
    <property type="protein sequence ID" value="PSG87141.1"/>
    <property type="molecule type" value="Genomic_DNA"/>
</dbReference>
<dbReference type="RefSeq" id="WP_106680662.1">
    <property type="nucleotide sequence ID" value="NZ_JACHWV010000002.1"/>
</dbReference>
<feature type="repeat" description="TPR" evidence="3">
    <location>
        <begin position="76"/>
        <end position="109"/>
    </location>
</feature>
<evidence type="ECO:0000256" key="4">
    <source>
        <dbReference type="SAM" id="SignalP"/>
    </source>
</evidence>
<dbReference type="PANTHER" id="PTHR45586">
    <property type="entry name" value="TPR REPEAT-CONTAINING PROTEIN PA4667"/>
    <property type="match status" value="1"/>
</dbReference>
<dbReference type="Pfam" id="PF14559">
    <property type="entry name" value="TPR_19"/>
    <property type="match status" value="1"/>
</dbReference>
<dbReference type="PROSITE" id="PS50293">
    <property type="entry name" value="TPR_REGION"/>
    <property type="match status" value="1"/>
</dbReference>
<evidence type="ECO:0000313" key="6">
    <source>
        <dbReference type="Proteomes" id="UP000238430"/>
    </source>
</evidence>
<feature type="repeat" description="TPR" evidence="3">
    <location>
        <begin position="315"/>
        <end position="348"/>
    </location>
</feature>
<dbReference type="SMART" id="SM00028">
    <property type="entry name" value="TPR"/>
    <property type="match status" value="8"/>
</dbReference>
<dbReference type="Pfam" id="PF13176">
    <property type="entry name" value="TPR_7"/>
    <property type="match status" value="1"/>
</dbReference>
<dbReference type="InterPro" id="IPR011990">
    <property type="entry name" value="TPR-like_helical_dom_sf"/>
</dbReference>
<protein>
    <submittedName>
        <fullName evidence="5">Uncharacterized protein</fullName>
    </submittedName>
</protein>